<proteinExistence type="predicted"/>
<dbReference type="InterPro" id="IPR015946">
    <property type="entry name" value="KH_dom-like_a/b"/>
</dbReference>
<evidence type="ECO:0000313" key="4">
    <source>
        <dbReference type="EMBL" id="TFB77629.1"/>
    </source>
</evidence>
<dbReference type="EMBL" id="SOFD01000024">
    <property type="protein sequence ID" value="TFB77629.1"/>
    <property type="molecule type" value="Genomic_DNA"/>
</dbReference>
<dbReference type="Proteomes" id="UP000298252">
    <property type="component" value="Unassembled WGS sequence"/>
</dbReference>
<dbReference type="RefSeq" id="WP_092338775.1">
    <property type="nucleotide sequence ID" value="NZ_FNIB01000001.1"/>
</dbReference>
<dbReference type="Gene3D" id="3.30.1370.50">
    <property type="entry name" value="R3H-like domain"/>
    <property type="match status" value="1"/>
</dbReference>
<evidence type="ECO:0000259" key="2">
    <source>
        <dbReference type="PROSITE" id="PS51061"/>
    </source>
</evidence>
<protein>
    <submittedName>
        <fullName evidence="4">DNA-binding protein</fullName>
    </submittedName>
    <submittedName>
        <fullName evidence="3">SpoIIIJ-associated protein</fullName>
    </submittedName>
</protein>
<feature type="compositionally biased region" description="Basic and acidic residues" evidence="1">
    <location>
        <begin position="188"/>
        <end position="202"/>
    </location>
</feature>
<evidence type="ECO:0000313" key="5">
    <source>
        <dbReference type="Proteomes" id="UP000199639"/>
    </source>
</evidence>
<dbReference type="PANTHER" id="PTHR35800">
    <property type="entry name" value="PROTEIN JAG"/>
    <property type="match status" value="1"/>
</dbReference>
<dbReference type="InterPro" id="IPR036867">
    <property type="entry name" value="R3H_dom_sf"/>
</dbReference>
<keyword evidence="6" id="KW-1185">Reference proteome</keyword>
<dbReference type="EMBL" id="FNIB01000001">
    <property type="protein sequence ID" value="SDM52095.1"/>
    <property type="molecule type" value="Genomic_DNA"/>
</dbReference>
<feature type="domain" description="R3H" evidence="2">
    <location>
        <begin position="137"/>
        <end position="202"/>
    </location>
</feature>
<accession>A0A4R8V4L7</accession>
<dbReference type="SMART" id="SM00393">
    <property type="entry name" value="R3H"/>
    <property type="match status" value="1"/>
</dbReference>
<dbReference type="AlphaFoldDB" id="A0A4R8V4L7"/>
<dbReference type="GO" id="GO:0003723">
    <property type="term" value="F:RNA binding"/>
    <property type="evidence" value="ECO:0007669"/>
    <property type="project" value="InterPro"/>
</dbReference>
<dbReference type="CDD" id="cd02644">
    <property type="entry name" value="R3H_jag"/>
    <property type="match status" value="1"/>
</dbReference>
<feature type="compositionally biased region" description="Low complexity" evidence="1">
    <location>
        <begin position="7"/>
        <end position="38"/>
    </location>
</feature>
<evidence type="ECO:0000256" key="1">
    <source>
        <dbReference type="SAM" id="MobiDB-lite"/>
    </source>
</evidence>
<reference evidence="3 5" key="1">
    <citation type="submission" date="2016-10" db="EMBL/GenBank/DDBJ databases">
        <authorList>
            <person name="Varghese N."/>
            <person name="Submissions S."/>
        </authorList>
    </citation>
    <scope>NUCLEOTIDE SEQUENCE [LARGE SCALE GENOMIC DNA]</scope>
    <source>
        <strain evidence="3 5">CGMCC 1.11215</strain>
    </source>
</reference>
<dbReference type="InterPro" id="IPR034079">
    <property type="entry name" value="R3H_KhpB"/>
</dbReference>
<gene>
    <name evidence="4" type="ORF">E3O21_08095</name>
    <name evidence="3" type="ORF">SAMN05216368_101210</name>
</gene>
<dbReference type="SUPFAM" id="SSF82708">
    <property type="entry name" value="R3H domain"/>
    <property type="match status" value="1"/>
</dbReference>
<reference evidence="4 6" key="2">
    <citation type="submission" date="2019-03" db="EMBL/GenBank/DDBJ databases">
        <title>Genomics of glacier-inhabiting Cryobacterium strains.</title>
        <authorList>
            <person name="Liu Q."/>
            <person name="Xin Y.-H."/>
        </authorList>
    </citation>
    <scope>NUCLEOTIDE SEQUENCE [LARGE SCALE GENOMIC DNA]</scope>
    <source>
        <strain evidence="4 6">Hh8</strain>
    </source>
</reference>
<sequence>MTDKTGLTELSTETSTVSADSAVPTAPATTDASSPTAPETGSVAEVPLTTDQLEREGDIAADYIEEFLDICDLDGDIDIDARNGRAYLSVKASDADNLRVLSKPETVNALQELTRLAVQNKTGSFSRLILDIGGSREAREAELATLVARAIERIVAGSKEADLPAMSSYERKLVHDIVAASGGYRSESSGEGRDRHTVITAA</sequence>
<dbReference type="InterPro" id="IPR001374">
    <property type="entry name" value="R3H_dom"/>
</dbReference>
<dbReference type="PROSITE" id="PS51061">
    <property type="entry name" value="R3H"/>
    <property type="match status" value="1"/>
</dbReference>
<keyword evidence="4" id="KW-0238">DNA-binding</keyword>
<feature type="region of interest" description="Disordered" evidence="1">
    <location>
        <begin position="1"/>
        <end position="44"/>
    </location>
</feature>
<dbReference type="PANTHER" id="PTHR35800:SF1">
    <property type="entry name" value="RNA-BINDING PROTEIN KHPB"/>
    <property type="match status" value="1"/>
</dbReference>
<evidence type="ECO:0000313" key="6">
    <source>
        <dbReference type="Proteomes" id="UP000298252"/>
    </source>
</evidence>
<dbReference type="GO" id="GO:0003677">
    <property type="term" value="F:DNA binding"/>
    <property type="evidence" value="ECO:0007669"/>
    <property type="project" value="UniProtKB-KW"/>
</dbReference>
<evidence type="ECO:0000313" key="3">
    <source>
        <dbReference type="EMBL" id="SDM52095.1"/>
    </source>
</evidence>
<feature type="region of interest" description="Disordered" evidence="1">
    <location>
        <begin position="183"/>
        <end position="202"/>
    </location>
</feature>
<dbReference type="Gene3D" id="3.30.300.20">
    <property type="match status" value="1"/>
</dbReference>
<dbReference type="InterPro" id="IPR039247">
    <property type="entry name" value="KhpB"/>
</dbReference>
<name>A0A4R8V4L7_9MICO</name>
<dbReference type="STRING" id="1424659.SAMN05216368_101210"/>
<dbReference type="Pfam" id="PF01424">
    <property type="entry name" value="R3H"/>
    <property type="match status" value="1"/>
</dbReference>
<dbReference type="Proteomes" id="UP000199639">
    <property type="component" value="Unassembled WGS sequence"/>
</dbReference>
<organism evidence="3 5">
    <name type="scientific">Cryobacterium flavum</name>
    <dbReference type="NCBI Taxonomy" id="1424659"/>
    <lineage>
        <taxon>Bacteria</taxon>
        <taxon>Bacillati</taxon>
        <taxon>Actinomycetota</taxon>
        <taxon>Actinomycetes</taxon>
        <taxon>Micrococcales</taxon>
        <taxon>Microbacteriaceae</taxon>
        <taxon>Cryobacterium</taxon>
    </lineage>
</organism>